<keyword evidence="3 10" id="KW-0808">Transferase</keyword>
<evidence type="ECO:0000256" key="6">
    <source>
        <dbReference type="ARBA" id="ARBA00022741"/>
    </source>
</evidence>
<comment type="function">
    <text evidence="10">Catalyzes the condensation of 2 ATP molecules into cyclic di-AMP (c-di-AMP), a second messenger used to regulate differing processes in different bacteria.</text>
</comment>
<keyword evidence="7 10" id="KW-0067">ATP-binding</keyword>
<dbReference type="PROSITE" id="PS51794">
    <property type="entry name" value="DAC"/>
    <property type="match status" value="1"/>
</dbReference>
<evidence type="ECO:0000256" key="10">
    <source>
        <dbReference type="HAMAP-Rule" id="MF_01499"/>
    </source>
</evidence>
<dbReference type="AlphaFoldDB" id="A0A380LJ77"/>
<keyword evidence="5 10" id="KW-0548">Nucleotidyltransferase</keyword>
<dbReference type="GO" id="GO:0106408">
    <property type="term" value="F:diadenylate cyclase activity"/>
    <property type="evidence" value="ECO:0007669"/>
    <property type="project" value="UniProtKB-EC"/>
</dbReference>
<feature type="transmembrane region" description="Helical" evidence="10">
    <location>
        <begin position="41"/>
        <end position="59"/>
    </location>
</feature>
<dbReference type="Proteomes" id="UP000255523">
    <property type="component" value="Unassembled WGS sequence"/>
</dbReference>
<comment type="catalytic activity">
    <reaction evidence="1 10">
        <text>2 ATP = 3',3'-c-di-AMP + 2 diphosphate</text>
        <dbReference type="Rhea" id="RHEA:35655"/>
        <dbReference type="ChEBI" id="CHEBI:30616"/>
        <dbReference type="ChEBI" id="CHEBI:33019"/>
        <dbReference type="ChEBI" id="CHEBI:71500"/>
        <dbReference type="EC" id="2.7.7.85"/>
    </reaction>
</comment>
<dbReference type="RefSeq" id="WP_027969081.1">
    <property type="nucleotide sequence ID" value="NZ_CAUWMU010000031.1"/>
</dbReference>
<dbReference type="NCBIfam" id="TIGR00159">
    <property type="entry name" value="diadenylate cyclase CdaA"/>
    <property type="match status" value="1"/>
</dbReference>
<feature type="transmembrane region" description="Helical" evidence="10">
    <location>
        <begin position="12"/>
        <end position="29"/>
    </location>
</feature>
<dbReference type="InterPro" id="IPR034701">
    <property type="entry name" value="CdaA"/>
</dbReference>
<accession>A0A380LJ77</accession>
<dbReference type="Pfam" id="PF19293">
    <property type="entry name" value="CdaA_N"/>
    <property type="match status" value="1"/>
</dbReference>
<dbReference type="Gene3D" id="3.40.1700.10">
    <property type="entry name" value="DNA integrity scanning protein, DisA, N-terminal domain"/>
    <property type="match status" value="1"/>
</dbReference>
<dbReference type="EC" id="2.7.7.85" evidence="10"/>
<evidence type="ECO:0000256" key="9">
    <source>
        <dbReference type="ARBA" id="ARBA00023136"/>
    </source>
</evidence>
<keyword evidence="8 10" id="KW-1133">Transmembrane helix</keyword>
<evidence type="ECO:0000256" key="5">
    <source>
        <dbReference type="ARBA" id="ARBA00022695"/>
    </source>
</evidence>
<keyword evidence="6 10" id="KW-0547">Nucleotide-binding</keyword>
<evidence type="ECO:0000256" key="3">
    <source>
        <dbReference type="ARBA" id="ARBA00022679"/>
    </source>
</evidence>
<dbReference type="PANTHER" id="PTHR34185">
    <property type="entry name" value="DIADENYLATE CYCLASE"/>
    <property type="match status" value="1"/>
</dbReference>
<keyword evidence="13" id="KW-1185">Reference proteome</keyword>
<comment type="similarity">
    <text evidence="10">Belongs to the adenylate cyclase family. DacA/CdaA subfamily.</text>
</comment>
<dbReference type="InterPro" id="IPR003390">
    <property type="entry name" value="DNA_integrity_scan_DisA_N"/>
</dbReference>
<evidence type="ECO:0000256" key="7">
    <source>
        <dbReference type="ARBA" id="ARBA00022840"/>
    </source>
</evidence>
<name>A0A380LJ77_9FIRM</name>
<keyword evidence="4 10" id="KW-0812">Transmembrane</keyword>
<dbReference type="EMBL" id="UHFX01000003">
    <property type="protein sequence ID" value="SUO03899.1"/>
    <property type="molecule type" value="Genomic_DNA"/>
</dbReference>
<dbReference type="InterPro" id="IPR050338">
    <property type="entry name" value="DisA"/>
</dbReference>
<comment type="subunit">
    <text evidence="10">Probably a homodimer.</text>
</comment>
<dbReference type="InterPro" id="IPR036888">
    <property type="entry name" value="DNA_integrity_DisA_N_sf"/>
</dbReference>
<reference evidence="12 13" key="1">
    <citation type="submission" date="2018-06" db="EMBL/GenBank/DDBJ databases">
        <authorList>
            <consortium name="Pathogen Informatics"/>
            <person name="Doyle S."/>
        </authorList>
    </citation>
    <scope>NUCLEOTIDE SEQUENCE [LARGE SCALE GENOMIC DNA]</scope>
    <source>
        <strain evidence="12 13">NCTC11087</strain>
    </source>
</reference>
<dbReference type="PANTHER" id="PTHR34185:SF1">
    <property type="entry name" value="DIADENYLATE CYCLASE"/>
    <property type="match status" value="1"/>
</dbReference>
<sequence>MNITLSDISLLLRLILDILVVWALIYYALRIVRNNTRTIQITKGILFIIIVQGLSTLLGLNALSFLISIFVNWGVVVIVIIFQPEIRAMLEKFGKSSSILGANVSKEEQINMIEELVRACEQMSKTKTGALISIQRNSSMEDYVHTGIEMDSVVSSELLGTIFQYGTPMHDGAVIIIGNKIACAAAYFPPTTKDLPSKYGARHRAAVGISEITDSITIIVSEETGNISVAMNGQLTQYKPEGLSRLLRNLLVPDTEKPTSSPLFRPIIDTAKSLGFNRSRRQSETRKQQNVDERIQPLEIVDLTRQGVNTHGKAK</sequence>
<proteinExistence type="inferred from homology"/>
<dbReference type="SUPFAM" id="SSF143597">
    <property type="entry name" value="YojJ-like"/>
    <property type="match status" value="1"/>
</dbReference>
<gene>
    <name evidence="10" type="primary">dacA</name>
    <name evidence="12" type="ORF">NCTC11087_00779</name>
</gene>
<protein>
    <recommendedName>
        <fullName evidence="10">Diadenylate cyclase</fullName>
        <shortName evidence="10">DAC</shortName>
        <ecNumber evidence="10">2.7.7.85</ecNumber>
    </recommendedName>
    <alternativeName>
        <fullName evidence="10">Cyclic-di-AMP synthase</fullName>
        <shortName evidence="10">c-di-AMP synthase</shortName>
    </alternativeName>
</protein>
<evidence type="ECO:0000256" key="2">
    <source>
        <dbReference type="ARBA" id="ARBA00022475"/>
    </source>
</evidence>
<evidence type="ECO:0000256" key="1">
    <source>
        <dbReference type="ARBA" id="ARBA00000877"/>
    </source>
</evidence>
<evidence type="ECO:0000256" key="4">
    <source>
        <dbReference type="ARBA" id="ARBA00022692"/>
    </source>
</evidence>
<dbReference type="OrthoDB" id="9807385at2"/>
<dbReference type="GeneID" id="77461756"/>
<dbReference type="GO" id="GO:0005524">
    <property type="term" value="F:ATP binding"/>
    <property type="evidence" value="ECO:0007669"/>
    <property type="project" value="UniProtKB-UniRule"/>
</dbReference>
<dbReference type="Pfam" id="PF02457">
    <property type="entry name" value="DAC"/>
    <property type="match status" value="1"/>
</dbReference>
<keyword evidence="9 10" id="KW-0472">Membrane</keyword>
<evidence type="ECO:0000313" key="13">
    <source>
        <dbReference type="Proteomes" id="UP000255523"/>
    </source>
</evidence>
<comment type="caution">
    <text evidence="10">Lacks conserved residue(s) required for the propagation of feature annotation.</text>
</comment>
<keyword evidence="2 10" id="KW-1003">Cell membrane</keyword>
<dbReference type="HAMAP" id="MF_01499">
    <property type="entry name" value="DacA"/>
    <property type="match status" value="1"/>
</dbReference>
<dbReference type="GO" id="GO:0006171">
    <property type="term" value="P:cAMP biosynthetic process"/>
    <property type="evidence" value="ECO:0007669"/>
    <property type="project" value="InterPro"/>
</dbReference>
<dbReference type="FunFam" id="3.40.1700.10:FF:000002">
    <property type="entry name" value="Diadenylate cyclase"/>
    <property type="match status" value="1"/>
</dbReference>
<dbReference type="InterPro" id="IPR045585">
    <property type="entry name" value="CdaA_N"/>
</dbReference>
<organism evidence="12 13">
    <name type="scientific">Faecalicoccus pleomorphus</name>
    <dbReference type="NCBI Taxonomy" id="1323"/>
    <lineage>
        <taxon>Bacteria</taxon>
        <taxon>Bacillati</taxon>
        <taxon>Bacillota</taxon>
        <taxon>Erysipelotrichia</taxon>
        <taxon>Erysipelotrichales</taxon>
        <taxon>Erysipelotrichaceae</taxon>
        <taxon>Faecalicoccus</taxon>
    </lineage>
</organism>
<evidence type="ECO:0000259" key="11">
    <source>
        <dbReference type="PROSITE" id="PS51794"/>
    </source>
</evidence>
<feature type="domain" description="DAC" evidence="11">
    <location>
        <begin position="83"/>
        <end position="241"/>
    </location>
</feature>
<evidence type="ECO:0000256" key="8">
    <source>
        <dbReference type="ARBA" id="ARBA00022989"/>
    </source>
</evidence>
<evidence type="ECO:0000313" key="12">
    <source>
        <dbReference type="EMBL" id="SUO03899.1"/>
    </source>
</evidence>
<dbReference type="GO" id="GO:0004016">
    <property type="term" value="F:adenylate cyclase activity"/>
    <property type="evidence" value="ECO:0007669"/>
    <property type="project" value="UniProtKB-UniRule"/>
</dbReference>